<gene>
    <name evidence="2" type="ORF">PoB_000840100</name>
</gene>
<protein>
    <submittedName>
        <fullName evidence="2">Uncharacterized protein</fullName>
    </submittedName>
</protein>
<proteinExistence type="predicted"/>
<dbReference type="Proteomes" id="UP000735302">
    <property type="component" value="Unassembled WGS sequence"/>
</dbReference>
<evidence type="ECO:0000313" key="2">
    <source>
        <dbReference type="EMBL" id="GFN81895.1"/>
    </source>
</evidence>
<evidence type="ECO:0000256" key="1">
    <source>
        <dbReference type="SAM" id="SignalP"/>
    </source>
</evidence>
<dbReference type="EMBL" id="BLXT01000975">
    <property type="protein sequence ID" value="GFN81895.1"/>
    <property type="molecule type" value="Genomic_DNA"/>
</dbReference>
<comment type="caution">
    <text evidence="2">The sequence shown here is derived from an EMBL/GenBank/DDBJ whole genome shotgun (WGS) entry which is preliminary data.</text>
</comment>
<feature type="signal peptide" evidence="1">
    <location>
        <begin position="1"/>
        <end position="20"/>
    </location>
</feature>
<keyword evidence="1" id="KW-0732">Signal</keyword>
<dbReference type="AlphaFoldDB" id="A0AAV3YHQ4"/>
<organism evidence="2 3">
    <name type="scientific">Plakobranchus ocellatus</name>
    <dbReference type="NCBI Taxonomy" id="259542"/>
    <lineage>
        <taxon>Eukaryota</taxon>
        <taxon>Metazoa</taxon>
        <taxon>Spiralia</taxon>
        <taxon>Lophotrochozoa</taxon>
        <taxon>Mollusca</taxon>
        <taxon>Gastropoda</taxon>
        <taxon>Heterobranchia</taxon>
        <taxon>Euthyneura</taxon>
        <taxon>Panpulmonata</taxon>
        <taxon>Sacoglossa</taxon>
        <taxon>Placobranchoidea</taxon>
        <taxon>Plakobranchidae</taxon>
        <taxon>Plakobranchus</taxon>
    </lineage>
</organism>
<reference evidence="2 3" key="1">
    <citation type="journal article" date="2021" name="Elife">
        <title>Chloroplast acquisition without the gene transfer in kleptoplastic sea slugs, Plakobranchus ocellatus.</title>
        <authorList>
            <person name="Maeda T."/>
            <person name="Takahashi S."/>
            <person name="Yoshida T."/>
            <person name="Shimamura S."/>
            <person name="Takaki Y."/>
            <person name="Nagai Y."/>
            <person name="Toyoda A."/>
            <person name="Suzuki Y."/>
            <person name="Arimoto A."/>
            <person name="Ishii H."/>
            <person name="Satoh N."/>
            <person name="Nishiyama T."/>
            <person name="Hasebe M."/>
            <person name="Maruyama T."/>
            <person name="Minagawa J."/>
            <person name="Obokata J."/>
            <person name="Shigenobu S."/>
        </authorList>
    </citation>
    <scope>NUCLEOTIDE SEQUENCE [LARGE SCALE GENOMIC DNA]</scope>
</reference>
<name>A0AAV3YHQ4_9GAST</name>
<sequence>MVVAVLQLQLQFLGCSQTAAWSWANAGSWKLADGRSWNASHDASVATVGSPEDVSTSLGLDSAITLDEFYGGMAGTLPAPSFSPKAPEAPEFSLSH</sequence>
<keyword evidence="3" id="KW-1185">Reference proteome</keyword>
<accession>A0AAV3YHQ4</accession>
<evidence type="ECO:0000313" key="3">
    <source>
        <dbReference type="Proteomes" id="UP000735302"/>
    </source>
</evidence>
<feature type="chain" id="PRO_5043349065" evidence="1">
    <location>
        <begin position="21"/>
        <end position="96"/>
    </location>
</feature>